<comment type="caution">
    <text evidence="2">The sequence shown here is derived from an EMBL/GenBank/DDBJ whole genome shotgun (WGS) entry which is preliminary data.</text>
</comment>
<dbReference type="Proteomes" id="UP000012313">
    <property type="component" value="Unassembled WGS sequence"/>
</dbReference>
<sequence>MAGRTALSALINKLMDRSKTVFFRHFNLLISLQSLSHWLYRTHVK</sequence>
<organism evidence="2 3">
    <name type="scientific">Leptospira weilii serovar Ranarum str. ICFT</name>
    <dbReference type="NCBI Taxonomy" id="1218598"/>
    <lineage>
        <taxon>Bacteria</taxon>
        <taxon>Pseudomonadati</taxon>
        <taxon>Spirochaetota</taxon>
        <taxon>Spirochaetia</taxon>
        <taxon>Leptospirales</taxon>
        <taxon>Leptospiraceae</taxon>
        <taxon>Leptospira</taxon>
    </lineage>
</organism>
<protein>
    <submittedName>
        <fullName evidence="2">Uncharacterized protein</fullName>
    </submittedName>
</protein>
<keyword evidence="3" id="KW-1185">Reference proteome</keyword>
<evidence type="ECO:0000313" key="2">
    <source>
        <dbReference type="EMBL" id="EMY77337.1"/>
    </source>
</evidence>
<dbReference type="AlphaFoldDB" id="N1WJ16"/>
<accession>N1WJ16</accession>
<reference evidence="2" key="1">
    <citation type="submission" date="2013-03" db="EMBL/GenBank/DDBJ databases">
        <authorList>
            <person name="Harkins D.M."/>
            <person name="Durkin A.S."/>
            <person name="Brinkac L.M."/>
            <person name="Haft D.H."/>
            <person name="Selengut J.D."/>
            <person name="Sanka R."/>
            <person name="DePew J."/>
            <person name="Purushe J."/>
            <person name="Hartskeerl R.A."/>
            <person name="Ahmed A."/>
            <person name="van der Linden H."/>
            <person name="Goris M.G.A."/>
            <person name="Vinetz J.M."/>
            <person name="Sutton G.G."/>
            <person name="Nierman W.C."/>
            <person name="Fouts D.E."/>
        </authorList>
    </citation>
    <scope>NUCLEOTIDE SEQUENCE [LARGE SCALE GENOMIC DNA]</scope>
    <source>
        <strain evidence="2">ICFT</strain>
    </source>
</reference>
<feature type="transmembrane region" description="Helical" evidence="1">
    <location>
        <begin position="21"/>
        <end position="40"/>
    </location>
</feature>
<proteinExistence type="predicted"/>
<dbReference type="EMBL" id="AOHC02000037">
    <property type="protein sequence ID" value="EMY77337.1"/>
    <property type="molecule type" value="Genomic_DNA"/>
</dbReference>
<keyword evidence="1" id="KW-1133">Transmembrane helix</keyword>
<evidence type="ECO:0000313" key="3">
    <source>
        <dbReference type="Proteomes" id="UP000012313"/>
    </source>
</evidence>
<evidence type="ECO:0000256" key="1">
    <source>
        <dbReference type="SAM" id="Phobius"/>
    </source>
</evidence>
<dbReference type="STRING" id="1218598.LEP1GSC060_2863"/>
<keyword evidence="1" id="KW-0472">Membrane</keyword>
<name>N1WJ16_9LEPT</name>
<keyword evidence="1" id="KW-0812">Transmembrane</keyword>
<gene>
    <name evidence="2" type="ORF">LEP1GSC060_2863</name>
</gene>